<keyword evidence="1" id="KW-0812">Transmembrane</keyword>
<dbReference type="Proteomes" id="UP001575652">
    <property type="component" value="Unassembled WGS sequence"/>
</dbReference>
<dbReference type="EMBL" id="JBHDLJ010000005">
    <property type="protein sequence ID" value="MFB0834616.1"/>
    <property type="molecule type" value="Genomic_DNA"/>
</dbReference>
<protein>
    <submittedName>
        <fullName evidence="3">DUF418 domain-containing protein</fullName>
    </submittedName>
</protein>
<keyword evidence="1" id="KW-1133">Transmembrane helix</keyword>
<evidence type="ECO:0000313" key="4">
    <source>
        <dbReference type="Proteomes" id="UP001575652"/>
    </source>
</evidence>
<reference evidence="3 4" key="1">
    <citation type="submission" date="2024-09" db="EMBL/GenBank/DDBJ databases">
        <authorList>
            <person name="Salinas-Garcia M.A."/>
            <person name="Prieme A."/>
        </authorList>
    </citation>
    <scope>NUCLEOTIDE SEQUENCE [LARGE SCALE GENOMIC DNA]</scope>
    <source>
        <strain evidence="3 4">DSM 21081</strain>
    </source>
</reference>
<keyword evidence="1" id="KW-0472">Membrane</keyword>
<dbReference type="InterPro" id="IPR007349">
    <property type="entry name" value="DUF418"/>
</dbReference>
<feature type="transmembrane region" description="Helical" evidence="1">
    <location>
        <begin position="261"/>
        <end position="282"/>
    </location>
</feature>
<evidence type="ECO:0000313" key="3">
    <source>
        <dbReference type="EMBL" id="MFB0834616.1"/>
    </source>
</evidence>
<feature type="transmembrane region" description="Helical" evidence="1">
    <location>
        <begin position="321"/>
        <end position="344"/>
    </location>
</feature>
<evidence type="ECO:0000256" key="1">
    <source>
        <dbReference type="SAM" id="Phobius"/>
    </source>
</evidence>
<name>A0ABV4ULT6_9MICC</name>
<gene>
    <name evidence="3" type="ORF">ACETWP_08445</name>
</gene>
<feature type="transmembrane region" description="Helical" evidence="1">
    <location>
        <begin position="289"/>
        <end position="315"/>
    </location>
</feature>
<dbReference type="PANTHER" id="PTHR30590">
    <property type="entry name" value="INNER MEMBRANE PROTEIN"/>
    <property type="match status" value="1"/>
</dbReference>
<feature type="transmembrane region" description="Helical" evidence="1">
    <location>
        <begin position="93"/>
        <end position="110"/>
    </location>
</feature>
<proteinExistence type="predicted"/>
<sequence length="366" mass="38467">MTDAAVPAGSPDSGAAPARGPRLLALDATRAAAIVGMIAVNVGPRTGDGPAAFLYHLPLGRASLLFMLLAGIGMSLLTRSARRPGGSLPWPTILWRAALLLAAGLALQPLPHDVSVILPTYGLLFMACLPLLKAPTRIVAAVTGILFAAGPVAWIALQVATGETYDFTAPSITDGAADILHGIVLSGPYPAIIWAAPFLAGLLLGRADLGNRALQKRLAWWGAATAAGGYLLYRALVALLGQPGDAMGFDHLVSGVNHSQMPLWILSGTGSAVFVLGAFLLCEAFVAEWLGALVSAGQLSLTIYVGHLVWLAALVRPEPHYLYEGIFITIAMSLAALVFADIWTSRFKIGPLERLLHWPARKTSRR</sequence>
<feature type="transmembrane region" description="Helical" evidence="1">
    <location>
        <begin position="139"/>
        <end position="159"/>
    </location>
</feature>
<feature type="domain" description="DUF418" evidence="2">
    <location>
        <begin position="216"/>
        <end position="358"/>
    </location>
</feature>
<dbReference type="Pfam" id="PF04235">
    <property type="entry name" value="DUF418"/>
    <property type="match status" value="1"/>
</dbReference>
<dbReference type="InterPro" id="IPR052529">
    <property type="entry name" value="Bact_Transport_Assoc"/>
</dbReference>
<accession>A0ABV4ULT6</accession>
<feature type="transmembrane region" description="Helical" evidence="1">
    <location>
        <begin position="116"/>
        <end position="132"/>
    </location>
</feature>
<feature type="transmembrane region" description="Helical" evidence="1">
    <location>
        <begin position="62"/>
        <end position="81"/>
    </location>
</feature>
<organism evidence="3 4">
    <name type="scientific">Arthrobacter halodurans</name>
    <dbReference type="NCBI Taxonomy" id="516699"/>
    <lineage>
        <taxon>Bacteria</taxon>
        <taxon>Bacillati</taxon>
        <taxon>Actinomycetota</taxon>
        <taxon>Actinomycetes</taxon>
        <taxon>Micrococcales</taxon>
        <taxon>Micrococcaceae</taxon>
        <taxon>Arthrobacter</taxon>
    </lineage>
</organism>
<feature type="transmembrane region" description="Helical" evidence="1">
    <location>
        <begin position="218"/>
        <end position="241"/>
    </location>
</feature>
<dbReference type="PANTHER" id="PTHR30590:SF3">
    <property type="entry name" value="HYPOTHETICAL MEMBRANE SPANNING PROTEIN"/>
    <property type="match status" value="1"/>
</dbReference>
<comment type="caution">
    <text evidence="3">The sequence shown here is derived from an EMBL/GenBank/DDBJ whole genome shotgun (WGS) entry which is preliminary data.</text>
</comment>
<feature type="transmembrane region" description="Helical" evidence="1">
    <location>
        <begin position="179"/>
        <end position="206"/>
    </location>
</feature>
<evidence type="ECO:0000259" key="2">
    <source>
        <dbReference type="Pfam" id="PF04235"/>
    </source>
</evidence>
<dbReference type="RefSeq" id="WP_373971789.1">
    <property type="nucleotide sequence ID" value="NZ_JBHDLJ010000005.1"/>
</dbReference>
<keyword evidence="4" id="KW-1185">Reference proteome</keyword>